<reference evidence="2 3" key="1">
    <citation type="submission" date="2020-06" db="EMBL/GenBank/DDBJ databases">
        <authorList>
            <person name="Li R."/>
            <person name="Bekaert M."/>
        </authorList>
    </citation>
    <scope>NUCLEOTIDE SEQUENCE [LARGE SCALE GENOMIC DNA]</scope>
    <source>
        <strain evidence="3">wild</strain>
    </source>
</reference>
<protein>
    <submittedName>
        <fullName evidence="2">Uncharacterized protein</fullName>
    </submittedName>
</protein>
<keyword evidence="3" id="KW-1185">Reference proteome</keyword>
<keyword evidence="1" id="KW-0732">Signal</keyword>
<accession>A0A6J8E777</accession>
<sequence>MDLKVIVVLLVVIVCIAAHHTTGYYDPPDSYYDTPDGLYDAPDTPDYPDYYYPRGFGRQSQRHISLTDETDQTDDIERNDRWRNNLSQIKYPIEIRMPESNIDSENTCGRTQLVTENDERDTVNDTNLSGNRSNPKTLVMVNLLQDRRRLEAGAFGCNLNNHLPDSLNMTK</sequence>
<dbReference type="EMBL" id="CACVKT020008354">
    <property type="protein sequence ID" value="CAC5414901.1"/>
    <property type="molecule type" value="Genomic_DNA"/>
</dbReference>
<proteinExistence type="predicted"/>
<feature type="signal peptide" evidence="1">
    <location>
        <begin position="1"/>
        <end position="18"/>
    </location>
</feature>
<evidence type="ECO:0000313" key="2">
    <source>
        <dbReference type="EMBL" id="CAC5414901.1"/>
    </source>
</evidence>
<dbReference type="Proteomes" id="UP000507470">
    <property type="component" value="Unassembled WGS sequence"/>
</dbReference>
<organism evidence="2 3">
    <name type="scientific">Mytilus coruscus</name>
    <name type="common">Sea mussel</name>
    <dbReference type="NCBI Taxonomy" id="42192"/>
    <lineage>
        <taxon>Eukaryota</taxon>
        <taxon>Metazoa</taxon>
        <taxon>Spiralia</taxon>
        <taxon>Lophotrochozoa</taxon>
        <taxon>Mollusca</taxon>
        <taxon>Bivalvia</taxon>
        <taxon>Autobranchia</taxon>
        <taxon>Pteriomorphia</taxon>
        <taxon>Mytilida</taxon>
        <taxon>Mytiloidea</taxon>
        <taxon>Mytilidae</taxon>
        <taxon>Mytilinae</taxon>
        <taxon>Mytilus</taxon>
    </lineage>
</organism>
<evidence type="ECO:0000256" key="1">
    <source>
        <dbReference type="SAM" id="SignalP"/>
    </source>
</evidence>
<dbReference type="AlphaFoldDB" id="A0A6J8E777"/>
<evidence type="ECO:0000313" key="3">
    <source>
        <dbReference type="Proteomes" id="UP000507470"/>
    </source>
</evidence>
<name>A0A6J8E777_MYTCO</name>
<gene>
    <name evidence="2" type="ORF">MCOR_47637</name>
</gene>
<feature type="chain" id="PRO_5026651109" evidence="1">
    <location>
        <begin position="19"/>
        <end position="171"/>
    </location>
</feature>